<dbReference type="EMBL" id="FMXA01000014">
    <property type="protein sequence ID" value="SDA53672.1"/>
    <property type="molecule type" value="Genomic_DNA"/>
</dbReference>
<dbReference type="SMART" id="SM00382">
    <property type="entry name" value="AAA"/>
    <property type="match status" value="1"/>
</dbReference>
<dbReference type="GO" id="GO:0016887">
    <property type="term" value="F:ATP hydrolysis activity"/>
    <property type="evidence" value="ECO:0007669"/>
    <property type="project" value="InterPro"/>
</dbReference>
<dbReference type="PANTHER" id="PTHR43023:SF6">
    <property type="entry name" value="INTERMEMBRANE PHOSPHOLIPID TRANSPORT SYSTEM ATP-BINDING PROTEIN MLAF"/>
    <property type="match status" value="1"/>
</dbReference>
<dbReference type="CDD" id="cd03261">
    <property type="entry name" value="ABC_Org_Solvent_Resistant"/>
    <property type="match status" value="1"/>
</dbReference>
<reference evidence="5 6" key="1">
    <citation type="submission" date="2016-10" db="EMBL/GenBank/DDBJ databases">
        <authorList>
            <person name="de Groot N.N."/>
        </authorList>
    </citation>
    <scope>NUCLEOTIDE SEQUENCE [LARGE SCALE GENOMIC DNA]</scope>
    <source>
        <strain evidence="5 6">DSM 15230</strain>
    </source>
</reference>
<evidence type="ECO:0000313" key="5">
    <source>
        <dbReference type="EMBL" id="SDA53672.1"/>
    </source>
</evidence>
<keyword evidence="3 5" id="KW-0067">ATP-binding</keyword>
<dbReference type="GO" id="GO:0005524">
    <property type="term" value="F:ATP binding"/>
    <property type="evidence" value="ECO:0007669"/>
    <property type="project" value="UniProtKB-KW"/>
</dbReference>
<sequence length="254" mass="28062">MISVEHVSKSFGTRQILRDVSLSVGKGETMVILGASGSGKSTLLKMIIGLLRPDSGRVMVNGQDITRMNEDELNRERIHMGMVFQYSALFDSMSVRENVAFGLRHHGHFSEAEIDSIVREKLHLVGLDGTESLMPASLSGGMKKRVSLARAIALNPEIILYDEPTAGLDPIRSTDISALIKRMQETMHVTSVVVTHDLKSAYYVADRIAFLYKGQFRFIGKPEEIRNSDDPTVQQFIQGRGSLTEDSHTGGDRG</sequence>
<dbReference type="InterPro" id="IPR027417">
    <property type="entry name" value="P-loop_NTPase"/>
</dbReference>
<gene>
    <name evidence="5" type="ORF">SAMN02910343_01165</name>
</gene>
<proteinExistence type="predicted"/>
<dbReference type="SUPFAM" id="SSF52540">
    <property type="entry name" value="P-loop containing nucleoside triphosphate hydrolases"/>
    <property type="match status" value="1"/>
</dbReference>
<evidence type="ECO:0000313" key="6">
    <source>
        <dbReference type="Proteomes" id="UP000199689"/>
    </source>
</evidence>
<dbReference type="InterPro" id="IPR003593">
    <property type="entry name" value="AAA+_ATPase"/>
</dbReference>
<dbReference type="InterPro" id="IPR003439">
    <property type="entry name" value="ABC_transporter-like_ATP-bd"/>
</dbReference>
<dbReference type="PROSITE" id="PS50893">
    <property type="entry name" value="ABC_TRANSPORTER_2"/>
    <property type="match status" value="1"/>
</dbReference>
<dbReference type="Gene3D" id="3.40.50.300">
    <property type="entry name" value="P-loop containing nucleotide triphosphate hydrolases"/>
    <property type="match status" value="1"/>
</dbReference>
<dbReference type="Pfam" id="PF00005">
    <property type="entry name" value="ABC_tran"/>
    <property type="match status" value="1"/>
</dbReference>
<evidence type="ECO:0000256" key="1">
    <source>
        <dbReference type="ARBA" id="ARBA00022448"/>
    </source>
</evidence>
<dbReference type="OrthoDB" id="9802264at2"/>
<protein>
    <submittedName>
        <fullName evidence="5">Phospholipid/cholesterol/gamma-HCH transport system ATP-binding protein</fullName>
    </submittedName>
</protein>
<feature type="domain" description="ABC transporter" evidence="4">
    <location>
        <begin position="2"/>
        <end position="238"/>
    </location>
</feature>
<keyword evidence="1" id="KW-0813">Transport</keyword>
<name>A0A1G5W6P1_9FIRM</name>
<organism evidence="5 6">
    <name type="scientific">Allisonella histaminiformans</name>
    <dbReference type="NCBI Taxonomy" id="209880"/>
    <lineage>
        <taxon>Bacteria</taxon>
        <taxon>Bacillati</taxon>
        <taxon>Bacillota</taxon>
        <taxon>Negativicutes</taxon>
        <taxon>Veillonellales</taxon>
        <taxon>Veillonellaceae</taxon>
        <taxon>Allisonella</taxon>
    </lineage>
</organism>
<accession>A0A1G5W6P1</accession>
<dbReference type="InterPro" id="IPR017871">
    <property type="entry name" value="ABC_transporter-like_CS"/>
</dbReference>
<dbReference type="PANTHER" id="PTHR43023">
    <property type="entry name" value="PROTEIN TRIGALACTOSYLDIACYLGLYCEROL 3, CHLOROPLASTIC"/>
    <property type="match status" value="1"/>
</dbReference>
<dbReference type="PROSITE" id="PS00211">
    <property type="entry name" value="ABC_TRANSPORTER_1"/>
    <property type="match status" value="1"/>
</dbReference>
<dbReference type="Proteomes" id="UP000199689">
    <property type="component" value="Unassembled WGS sequence"/>
</dbReference>
<evidence type="ECO:0000256" key="2">
    <source>
        <dbReference type="ARBA" id="ARBA00022741"/>
    </source>
</evidence>
<keyword evidence="6" id="KW-1185">Reference proteome</keyword>
<keyword evidence="2" id="KW-0547">Nucleotide-binding</keyword>
<dbReference type="STRING" id="209880.SAMN02910343_01165"/>
<dbReference type="AlphaFoldDB" id="A0A1G5W6P1"/>
<dbReference type="GeneID" id="87756181"/>
<evidence type="ECO:0000259" key="4">
    <source>
        <dbReference type="PROSITE" id="PS50893"/>
    </source>
</evidence>
<evidence type="ECO:0000256" key="3">
    <source>
        <dbReference type="ARBA" id="ARBA00022840"/>
    </source>
</evidence>
<dbReference type="RefSeq" id="WP_091364753.1">
    <property type="nucleotide sequence ID" value="NZ_FMXA01000014.1"/>
</dbReference>